<dbReference type="InterPro" id="IPR003018">
    <property type="entry name" value="GAF"/>
</dbReference>
<reference evidence="6 7" key="2">
    <citation type="submission" date="2018-12" db="EMBL/GenBank/DDBJ databases">
        <title>Nakamurella antarcticus sp. nov., isolated from Antarctica South Shetland Islands soil.</title>
        <authorList>
            <person name="Peng F."/>
        </authorList>
    </citation>
    <scope>NUCLEOTIDE SEQUENCE [LARGE SCALE GENOMIC DNA]</scope>
    <source>
        <strain evidence="6 7">S14-144</strain>
    </source>
</reference>
<dbReference type="Proteomes" id="UP000268084">
    <property type="component" value="Chromosome"/>
</dbReference>
<dbReference type="Pfam" id="PF03861">
    <property type="entry name" value="ANTAR"/>
    <property type="match status" value="1"/>
</dbReference>
<protein>
    <submittedName>
        <fullName evidence="6">ANTAR domain-containing protein</fullName>
    </submittedName>
</protein>
<evidence type="ECO:0000256" key="1">
    <source>
        <dbReference type="ARBA" id="ARBA00022679"/>
    </source>
</evidence>
<dbReference type="Pfam" id="PF13185">
    <property type="entry name" value="GAF_2"/>
    <property type="match status" value="1"/>
</dbReference>
<dbReference type="KEGG" id="nak:EH165_14290"/>
<dbReference type="InterPro" id="IPR029016">
    <property type="entry name" value="GAF-like_dom_sf"/>
</dbReference>
<dbReference type="InterPro" id="IPR011006">
    <property type="entry name" value="CheY-like_superfamily"/>
</dbReference>
<dbReference type="GO" id="GO:0016301">
    <property type="term" value="F:kinase activity"/>
    <property type="evidence" value="ECO:0007669"/>
    <property type="project" value="UniProtKB-KW"/>
</dbReference>
<keyword evidence="3" id="KW-0805">Transcription regulation</keyword>
<dbReference type="GO" id="GO:0003723">
    <property type="term" value="F:RNA binding"/>
    <property type="evidence" value="ECO:0007669"/>
    <property type="project" value="InterPro"/>
</dbReference>
<dbReference type="PROSITE" id="PS50921">
    <property type="entry name" value="ANTAR"/>
    <property type="match status" value="1"/>
</dbReference>
<keyword evidence="4" id="KW-0804">Transcription</keyword>
<evidence type="ECO:0000256" key="2">
    <source>
        <dbReference type="ARBA" id="ARBA00022777"/>
    </source>
</evidence>
<dbReference type="InterPro" id="IPR005561">
    <property type="entry name" value="ANTAR"/>
</dbReference>
<dbReference type="InterPro" id="IPR036388">
    <property type="entry name" value="WH-like_DNA-bd_sf"/>
</dbReference>
<evidence type="ECO:0000256" key="4">
    <source>
        <dbReference type="ARBA" id="ARBA00023163"/>
    </source>
</evidence>
<evidence type="ECO:0000256" key="3">
    <source>
        <dbReference type="ARBA" id="ARBA00023015"/>
    </source>
</evidence>
<keyword evidence="2" id="KW-0418">Kinase</keyword>
<reference evidence="6 7" key="1">
    <citation type="submission" date="2018-11" db="EMBL/GenBank/DDBJ databases">
        <authorList>
            <person name="Da X."/>
        </authorList>
    </citation>
    <scope>NUCLEOTIDE SEQUENCE [LARGE SCALE GENOMIC DNA]</scope>
    <source>
        <strain evidence="6 7">S14-144</strain>
    </source>
</reference>
<gene>
    <name evidence="6" type="ORF">EH165_14290</name>
</gene>
<dbReference type="EMBL" id="CP034170">
    <property type="protein sequence ID" value="AZI59137.1"/>
    <property type="molecule type" value="Genomic_DNA"/>
</dbReference>
<organism evidence="6 7">
    <name type="scientific">Nakamurella antarctica</name>
    <dbReference type="NCBI Taxonomy" id="1902245"/>
    <lineage>
        <taxon>Bacteria</taxon>
        <taxon>Bacillati</taxon>
        <taxon>Actinomycetota</taxon>
        <taxon>Actinomycetes</taxon>
        <taxon>Nakamurellales</taxon>
        <taxon>Nakamurellaceae</taxon>
        <taxon>Nakamurella</taxon>
    </lineage>
</organism>
<evidence type="ECO:0000259" key="5">
    <source>
        <dbReference type="PROSITE" id="PS50921"/>
    </source>
</evidence>
<proteinExistence type="predicted"/>
<dbReference type="Gene3D" id="1.10.10.10">
    <property type="entry name" value="Winged helix-like DNA-binding domain superfamily/Winged helix DNA-binding domain"/>
    <property type="match status" value="1"/>
</dbReference>
<feature type="domain" description="ANTAR" evidence="5">
    <location>
        <begin position="214"/>
        <end position="275"/>
    </location>
</feature>
<sequence>MSHASRSVIRKAWVVSSQLSGFDEAPRPVAEIHSVDHADTKTSAAQGLGIEGDPGSPEYLSFQMAELARELQSAHNSVAQTLEAITTAAVQTVPGADFACVTVVSRKQDVQTIAPTDIRAEKINAIQQSVGEGPCLQSLWESATVRVDDLDTDVRWPMFALAAVDLGIRSMMTVRLYVENTDLGALSFYSEKPSAFTPECEAVAVLLATHAAVALNTAELEANLTAAVDSRDVIGQAKGILMERYQLDSGRAFRLLVRVSQTTNVPLREVADGLLTTGEMPTVHREELPEA</sequence>
<dbReference type="Gene3D" id="3.30.450.40">
    <property type="match status" value="1"/>
</dbReference>
<dbReference type="SUPFAM" id="SSF55781">
    <property type="entry name" value="GAF domain-like"/>
    <property type="match status" value="1"/>
</dbReference>
<dbReference type="OrthoDB" id="4629915at2"/>
<evidence type="ECO:0000313" key="6">
    <source>
        <dbReference type="EMBL" id="AZI59137.1"/>
    </source>
</evidence>
<name>A0A3G8ZQQ6_9ACTN</name>
<keyword evidence="7" id="KW-1185">Reference proteome</keyword>
<dbReference type="SMART" id="SM01012">
    <property type="entry name" value="ANTAR"/>
    <property type="match status" value="1"/>
</dbReference>
<dbReference type="SUPFAM" id="SSF52172">
    <property type="entry name" value="CheY-like"/>
    <property type="match status" value="1"/>
</dbReference>
<accession>A0A3G8ZQQ6</accession>
<keyword evidence="1" id="KW-0808">Transferase</keyword>
<evidence type="ECO:0000313" key="7">
    <source>
        <dbReference type="Proteomes" id="UP000268084"/>
    </source>
</evidence>
<dbReference type="AlphaFoldDB" id="A0A3G8ZQQ6"/>
<dbReference type="SMART" id="SM00065">
    <property type="entry name" value="GAF"/>
    <property type="match status" value="1"/>
</dbReference>